<dbReference type="KEGG" id="eiv:EIN_042650"/>
<dbReference type="Gene3D" id="3.80.10.10">
    <property type="entry name" value="Ribonuclease Inhibitor"/>
    <property type="match status" value="2"/>
</dbReference>
<dbReference type="RefSeq" id="XP_004261347.1">
    <property type="nucleotide sequence ID" value="XM_004261299.1"/>
</dbReference>
<protein>
    <recommendedName>
        <fullName evidence="4">Leucine rich repeat containing protein BspA family protein</fullName>
    </recommendedName>
</protein>
<dbReference type="VEuPathDB" id="AmoebaDB:EIN_042650"/>
<sequence length="528" mass="60630">MLYIVKNFNFKYKFFIFYKSCFYPFNFIHFRVLNTNPFIDFFVNKRNTLKVLFNDLYSSPVCFNLCTRSVLYQRCYSQLFQILRPNWKLHMRSNLVITESGLLCRGAFKGRTVFTSVILEQITSVDDYAFEGCSNLETFIFKMYDGSSLTGYIGKFAFVGTKLKSINLNSIKLIDESAFAGLTSLQQITFYKYFPYTIRKNAFRNSGLQTIKYSIGVPYIYMHLSIVDEYAFSGTQLETFTLYKNSNMYIGKGAFSNMTNLKHFNMSGCPTISEEMFAGDILLERISLSEEVNRLGKNALKDCVKLTKLHLGNVITFQDNLQYITELFYHGVKAPTGVLGGISLNSAMKVYVNKNYSPANLKFLTLTATKLSCNKDQRYDFNTSTCVACENYYFTYDGCGDECNIYTSSCNWKDQTCLDYFCSGYACDRCNVAGKKVFNYTSQTCTDMCYTTLGYYFMGDGRTCKKCHISNCLQCSEKEIMDPNTYFAYKSTKCTFCMPPNIVTTSGKVMIIMLILMGNKFAKDVWIF</sequence>
<dbReference type="GeneID" id="14893559"/>
<evidence type="ECO:0000313" key="2">
    <source>
        <dbReference type="EMBL" id="ELP94576.1"/>
    </source>
</evidence>
<accession>L7FNV2</accession>
<dbReference type="Pfam" id="PF13306">
    <property type="entry name" value="LRR_5"/>
    <property type="match status" value="2"/>
</dbReference>
<dbReference type="SUPFAM" id="SSF52058">
    <property type="entry name" value="L domain-like"/>
    <property type="match status" value="1"/>
</dbReference>
<dbReference type="EMBL" id="KB206189">
    <property type="protein sequence ID" value="ELP94576.1"/>
    <property type="molecule type" value="Genomic_DNA"/>
</dbReference>
<name>L7FNV2_ENTIV</name>
<dbReference type="AlphaFoldDB" id="L7FNV2"/>
<keyword evidence="3" id="KW-1185">Reference proteome</keyword>
<keyword evidence="1" id="KW-0732">Signal</keyword>
<dbReference type="PANTHER" id="PTHR24373:SF370">
    <property type="entry name" value="FISH-LIPS, ISOFORM E"/>
    <property type="match status" value="1"/>
</dbReference>
<dbReference type="InterPro" id="IPR032675">
    <property type="entry name" value="LRR_dom_sf"/>
</dbReference>
<dbReference type="PANTHER" id="PTHR24373">
    <property type="entry name" value="SLIT RELATED LEUCINE-RICH REPEAT NEURONAL PROTEIN"/>
    <property type="match status" value="1"/>
</dbReference>
<dbReference type="InterPro" id="IPR026906">
    <property type="entry name" value="LRR_5"/>
</dbReference>
<reference evidence="2 3" key="1">
    <citation type="submission" date="2012-10" db="EMBL/GenBank/DDBJ databases">
        <authorList>
            <person name="Zafar N."/>
            <person name="Inman J."/>
            <person name="Hall N."/>
            <person name="Lorenzi H."/>
            <person name="Caler E."/>
        </authorList>
    </citation>
    <scope>NUCLEOTIDE SEQUENCE [LARGE SCALE GENOMIC DNA]</scope>
    <source>
        <strain evidence="2 3">IP1</strain>
    </source>
</reference>
<dbReference type="Proteomes" id="UP000014680">
    <property type="component" value="Unassembled WGS sequence"/>
</dbReference>
<evidence type="ECO:0000256" key="1">
    <source>
        <dbReference type="ARBA" id="ARBA00022729"/>
    </source>
</evidence>
<dbReference type="GO" id="GO:0031012">
    <property type="term" value="C:extracellular matrix"/>
    <property type="evidence" value="ECO:0007669"/>
    <property type="project" value="TreeGrafter"/>
</dbReference>
<organism evidence="2 3">
    <name type="scientific">Entamoeba invadens IP1</name>
    <dbReference type="NCBI Taxonomy" id="370355"/>
    <lineage>
        <taxon>Eukaryota</taxon>
        <taxon>Amoebozoa</taxon>
        <taxon>Evosea</taxon>
        <taxon>Archamoebae</taxon>
        <taxon>Mastigamoebida</taxon>
        <taxon>Entamoebidae</taxon>
        <taxon>Entamoeba</taxon>
    </lineage>
</organism>
<dbReference type="InterPro" id="IPR050328">
    <property type="entry name" value="Dev_Immune_Receptor"/>
</dbReference>
<dbReference type="GO" id="GO:0005615">
    <property type="term" value="C:extracellular space"/>
    <property type="evidence" value="ECO:0007669"/>
    <property type="project" value="TreeGrafter"/>
</dbReference>
<proteinExistence type="predicted"/>
<dbReference type="OrthoDB" id="676979at2759"/>
<evidence type="ECO:0008006" key="4">
    <source>
        <dbReference type="Google" id="ProtNLM"/>
    </source>
</evidence>
<evidence type="ECO:0000313" key="3">
    <source>
        <dbReference type="Proteomes" id="UP000014680"/>
    </source>
</evidence>
<gene>
    <name evidence="2" type="ORF">EIN_042650</name>
</gene>